<comment type="caution">
    <text evidence="2">The sequence shown here is derived from an EMBL/GenBank/DDBJ whole genome shotgun (WGS) entry which is preliminary data.</text>
</comment>
<protein>
    <submittedName>
        <fullName evidence="2">Nuclear transport factor 2 family protein</fullName>
    </submittedName>
</protein>
<proteinExistence type="predicted"/>
<keyword evidence="3" id="KW-1185">Reference proteome</keyword>
<dbReference type="Proteomes" id="UP001390669">
    <property type="component" value="Unassembled WGS sequence"/>
</dbReference>
<name>A0ABU9S3W4_9BURK</name>
<dbReference type="RefSeq" id="WP_069262381.1">
    <property type="nucleotide sequence ID" value="NZ_JAYMRW010000001.1"/>
</dbReference>
<accession>A0ABU9S3W4</accession>
<evidence type="ECO:0000259" key="1">
    <source>
        <dbReference type="Pfam" id="PF12680"/>
    </source>
</evidence>
<dbReference type="Gene3D" id="3.10.450.50">
    <property type="match status" value="1"/>
</dbReference>
<dbReference type="EMBL" id="JAYMRW010000001">
    <property type="protein sequence ID" value="MEM5446071.1"/>
    <property type="molecule type" value="Genomic_DNA"/>
</dbReference>
<feature type="domain" description="SnoaL-like" evidence="1">
    <location>
        <begin position="23"/>
        <end position="128"/>
    </location>
</feature>
<dbReference type="InterPro" id="IPR037401">
    <property type="entry name" value="SnoaL-like"/>
</dbReference>
<organism evidence="2 3">
    <name type="scientific">Paraburkholderia guartelaensis</name>
    <dbReference type="NCBI Taxonomy" id="2546446"/>
    <lineage>
        <taxon>Bacteria</taxon>
        <taxon>Pseudomonadati</taxon>
        <taxon>Pseudomonadota</taxon>
        <taxon>Betaproteobacteria</taxon>
        <taxon>Burkholderiales</taxon>
        <taxon>Burkholderiaceae</taxon>
        <taxon>Paraburkholderia</taxon>
    </lineage>
</organism>
<sequence>MTDNLNRTALPPDVAAEIERIYQQWDRAWSTDDLDAMIALYAPEAVLESPLVPHLLGGSDGVLQGRERIRSLLDSAAPRKPDARSFHREGYFTNGRRLIWEYPRATPNGEQMDFVEAMDVENGRISRHRVYWGWRGVEVIKADAYYKGHR</sequence>
<dbReference type="InterPro" id="IPR032710">
    <property type="entry name" value="NTF2-like_dom_sf"/>
</dbReference>
<dbReference type="Pfam" id="PF12680">
    <property type="entry name" value="SnoaL_2"/>
    <property type="match status" value="1"/>
</dbReference>
<reference evidence="2 3" key="1">
    <citation type="submission" date="2024-01" db="EMBL/GenBank/DDBJ databases">
        <title>The diversity of rhizobia nodulating Mimosa spp. in eleven states of Brazil covering several biomes is determined by host plant, location, and edaphic factors.</title>
        <authorList>
            <person name="Rouws L."/>
            <person name="Barauna A."/>
            <person name="Beukes C."/>
            <person name="De Faria S.M."/>
            <person name="Gross E."/>
            <person name="Dos Reis Junior F.B."/>
            <person name="Simon M."/>
            <person name="Maluk M."/>
            <person name="Odee D.W."/>
            <person name="Kenicer G."/>
            <person name="Young J.P.W."/>
            <person name="Reis V.M."/>
            <person name="Zilli J."/>
            <person name="James E.K."/>
        </authorList>
    </citation>
    <scope>NUCLEOTIDE SEQUENCE [LARGE SCALE GENOMIC DNA]</scope>
    <source>
        <strain evidence="2 3">JPY164</strain>
    </source>
</reference>
<dbReference type="SUPFAM" id="SSF54427">
    <property type="entry name" value="NTF2-like"/>
    <property type="match status" value="1"/>
</dbReference>
<gene>
    <name evidence="2" type="ORF">VSR33_00995</name>
</gene>
<evidence type="ECO:0000313" key="3">
    <source>
        <dbReference type="Proteomes" id="UP001390669"/>
    </source>
</evidence>
<evidence type="ECO:0000313" key="2">
    <source>
        <dbReference type="EMBL" id="MEM5446071.1"/>
    </source>
</evidence>